<keyword evidence="3" id="KW-1185">Reference proteome</keyword>
<dbReference type="InterPro" id="IPR013320">
    <property type="entry name" value="ConA-like_dom_sf"/>
</dbReference>
<proteinExistence type="predicted"/>
<dbReference type="AlphaFoldDB" id="A0A093BNN8"/>
<name>A0A093BNN8_9AVES</name>
<feature type="non-terminal residue" evidence="2">
    <location>
        <position position="168"/>
    </location>
</feature>
<dbReference type="PANTHER" id="PTHR23282:SF101">
    <property type="entry name" value="MAM DOMAIN-CONTAINING PROTEIN"/>
    <property type="match status" value="1"/>
</dbReference>
<sequence>GGNSDEKQDSACEKCDFETALCKALHESNVQPGWMRRNGQSDMGPPYSDHNGNDSAYFLSLSSEMPSSSATLRTNVFLPTDEEHVCQITFHYWISQTSGTLIVGLQKHSEDTITNIWQDSGELQNQWKASTIIIHSTEKYEVIFWGMVETQRQDETVAIDDITFSEGC</sequence>
<dbReference type="Pfam" id="PF00629">
    <property type="entry name" value="MAM"/>
    <property type="match status" value="1"/>
</dbReference>
<feature type="non-terminal residue" evidence="2">
    <location>
        <position position="1"/>
    </location>
</feature>
<dbReference type="EMBL" id="KL230523">
    <property type="protein sequence ID" value="KFV05380.1"/>
    <property type="molecule type" value="Genomic_DNA"/>
</dbReference>
<reference evidence="2 3" key="1">
    <citation type="submission" date="2014-04" db="EMBL/GenBank/DDBJ databases">
        <title>Genome evolution of avian class.</title>
        <authorList>
            <person name="Zhang G."/>
            <person name="Li C."/>
        </authorList>
    </citation>
    <scope>NUCLEOTIDE SEQUENCE [LARGE SCALE GENOMIC DNA]</scope>
    <source>
        <strain evidence="2">BGI_N339</strain>
    </source>
</reference>
<dbReference type="Gene3D" id="2.60.120.200">
    <property type="match status" value="1"/>
</dbReference>
<dbReference type="Proteomes" id="UP000053149">
    <property type="component" value="Unassembled WGS sequence"/>
</dbReference>
<evidence type="ECO:0000313" key="3">
    <source>
        <dbReference type="Proteomes" id="UP000053149"/>
    </source>
</evidence>
<dbReference type="CDD" id="cd06263">
    <property type="entry name" value="MAM"/>
    <property type="match status" value="1"/>
</dbReference>
<protein>
    <recommendedName>
        <fullName evidence="1">MAM domain-containing protein</fullName>
    </recommendedName>
</protein>
<dbReference type="PANTHER" id="PTHR23282">
    <property type="entry name" value="APICAL ENDOSOMAL GLYCOPROTEIN PRECURSOR"/>
    <property type="match status" value="1"/>
</dbReference>
<dbReference type="SUPFAM" id="SSF49899">
    <property type="entry name" value="Concanavalin A-like lectins/glucanases"/>
    <property type="match status" value="1"/>
</dbReference>
<dbReference type="GO" id="GO:0016020">
    <property type="term" value="C:membrane"/>
    <property type="evidence" value="ECO:0007669"/>
    <property type="project" value="InterPro"/>
</dbReference>
<dbReference type="InterPro" id="IPR000998">
    <property type="entry name" value="MAM_dom"/>
</dbReference>
<organism evidence="2 3">
    <name type="scientific">Pterocles gutturalis</name>
    <name type="common">yellow-throated sandgrouse</name>
    <dbReference type="NCBI Taxonomy" id="240206"/>
    <lineage>
        <taxon>Eukaryota</taxon>
        <taxon>Metazoa</taxon>
        <taxon>Chordata</taxon>
        <taxon>Craniata</taxon>
        <taxon>Vertebrata</taxon>
        <taxon>Euteleostomi</taxon>
        <taxon>Archelosauria</taxon>
        <taxon>Archosauria</taxon>
        <taxon>Dinosauria</taxon>
        <taxon>Saurischia</taxon>
        <taxon>Theropoda</taxon>
        <taxon>Coelurosauria</taxon>
        <taxon>Aves</taxon>
        <taxon>Neognathae</taxon>
        <taxon>Neoaves</taxon>
        <taxon>Columbimorphae</taxon>
        <taxon>Pterocliformes</taxon>
        <taxon>Pteroclidae</taxon>
        <taxon>Pterocles</taxon>
    </lineage>
</organism>
<evidence type="ECO:0000313" key="2">
    <source>
        <dbReference type="EMBL" id="KFV05380.1"/>
    </source>
</evidence>
<evidence type="ECO:0000259" key="1">
    <source>
        <dbReference type="PROSITE" id="PS50060"/>
    </source>
</evidence>
<dbReference type="PROSITE" id="PS50060">
    <property type="entry name" value="MAM_2"/>
    <property type="match status" value="1"/>
</dbReference>
<gene>
    <name evidence="2" type="ORF">N339_02142</name>
</gene>
<feature type="domain" description="MAM" evidence="1">
    <location>
        <begin position="13"/>
        <end position="168"/>
    </location>
</feature>
<dbReference type="SMART" id="SM00137">
    <property type="entry name" value="MAM"/>
    <property type="match status" value="1"/>
</dbReference>
<accession>A0A093BNN8</accession>
<dbReference type="InterPro" id="IPR051560">
    <property type="entry name" value="MAM_domain-containing"/>
</dbReference>